<keyword evidence="6 9" id="KW-0539">Nucleus</keyword>
<dbReference type="Pfam" id="PF04722">
    <property type="entry name" value="Ssu72"/>
    <property type="match status" value="1"/>
</dbReference>
<evidence type="ECO:0000256" key="9">
    <source>
        <dbReference type="RuleBase" id="RU369031"/>
    </source>
</evidence>
<dbReference type="GO" id="GO:0008420">
    <property type="term" value="F:RNA polymerase II CTD heptapeptide repeat phosphatase activity"/>
    <property type="evidence" value="ECO:0007669"/>
    <property type="project" value="UniProtKB-ARBA"/>
</dbReference>
<reference evidence="11" key="3">
    <citation type="submission" date="2016-06" db="UniProtKB">
        <authorList>
            <consortium name="WormBaseParasite"/>
        </authorList>
    </citation>
    <scope>IDENTIFICATION</scope>
</reference>
<dbReference type="FunFam" id="3.40.50.2300:FF:000066">
    <property type="entry name" value="RNA polymerase II subunit A C-terminal domain phosphatase SSU72"/>
    <property type="match status" value="1"/>
</dbReference>
<evidence type="ECO:0000313" key="10">
    <source>
        <dbReference type="Proteomes" id="UP000050741"/>
    </source>
</evidence>
<evidence type="ECO:0000256" key="7">
    <source>
        <dbReference type="ARBA" id="ARBA00047761"/>
    </source>
</evidence>
<dbReference type="GO" id="GO:0005634">
    <property type="term" value="C:nucleus"/>
    <property type="evidence" value="ECO:0007669"/>
    <property type="project" value="UniProtKB-SubCell"/>
</dbReference>
<dbReference type="InterPro" id="IPR006811">
    <property type="entry name" value="RNA_pol_II_suA"/>
</dbReference>
<protein>
    <recommendedName>
        <fullName evidence="9">RNA polymerase II subunit A C-terminal domain phosphatase SSU72</fullName>
        <shortName evidence="9">CTD phosphatase SSU72</shortName>
        <ecNumber evidence="9">3.1.3.16</ecNumber>
    </recommendedName>
</protein>
<accession>A0A183CGH0</accession>
<evidence type="ECO:0000256" key="1">
    <source>
        <dbReference type="ARBA" id="ARBA00004123"/>
    </source>
</evidence>
<dbReference type="Proteomes" id="UP000050741">
    <property type="component" value="Unassembled WGS sequence"/>
</dbReference>
<reference evidence="10" key="1">
    <citation type="submission" date="2013-12" db="EMBL/GenBank/DDBJ databases">
        <authorList>
            <person name="Aslett M."/>
        </authorList>
    </citation>
    <scope>NUCLEOTIDE SEQUENCE [LARGE SCALE GENOMIC DNA]</scope>
    <source>
        <strain evidence="10">Lindley</strain>
    </source>
</reference>
<keyword evidence="3 9" id="KW-0507">mRNA processing</keyword>
<dbReference type="GO" id="GO:0031124">
    <property type="term" value="P:mRNA 3'-end processing"/>
    <property type="evidence" value="ECO:0007669"/>
    <property type="project" value="UniProtKB-ARBA"/>
</dbReference>
<dbReference type="EC" id="3.1.3.16" evidence="9"/>
<evidence type="ECO:0000256" key="2">
    <source>
        <dbReference type="ARBA" id="ARBA00008978"/>
    </source>
</evidence>
<organism evidence="10 11">
    <name type="scientific">Globodera pallida</name>
    <name type="common">Potato cyst nematode worm</name>
    <name type="synonym">Heterodera pallida</name>
    <dbReference type="NCBI Taxonomy" id="36090"/>
    <lineage>
        <taxon>Eukaryota</taxon>
        <taxon>Metazoa</taxon>
        <taxon>Ecdysozoa</taxon>
        <taxon>Nematoda</taxon>
        <taxon>Chromadorea</taxon>
        <taxon>Rhabditida</taxon>
        <taxon>Tylenchina</taxon>
        <taxon>Tylenchomorpha</taxon>
        <taxon>Tylenchoidea</taxon>
        <taxon>Heteroderidae</taxon>
        <taxon>Heteroderinae</taxon>
        <taxon>Globodera</taxon>
    </lineage>
</organism>
<dbReference type="FunFam" id="3.40.50.2300:FF:000039">
    <property type="entry name" value="RNA polymerase II subunit A C-terminal domain phosphatase"/>
    <property type="match status" value="1"/>
</dbReference>
<comment type="function">
    <text evidence="9">Protein phosphatase that catalyzes the dephosphorylation of the C-terminal domain of RNA polymerase II. Plays a role in RNA processing and termination.</text>
</comment>
<dbReference type="AlphaFoldDB" id="A0A183CGH0"/>
<keyword evidence="4 9" id="KW-0378">Hydrolase</keyword>
<comment type="subcellular location">
    <subcellularLocation>
        <location evidence="1 9">Nucleus</location>
    </subcellularLocation>
</comment>
<evidence type="ECO:0000256" key="5">
    <source>
        <dbReference type="ARBA" id="ARBA00022912"/>
    </source>
</evidence>
<dbReference type="Gene3D" id="3.40.50.2300">
    <property type="match status" value="2"/>
</dbReference>
<name>A0A183CGH0_GLOPA</name>
<comment type="catalytic activity">
    <reaction evidence="8 9">
        <text>O-phospho-L-threonyl-[protein] + H2O = L-threonyl-[protein] + phosphate</text>
        <dbReference type="Rhea" id="RHEA:47004"/>
        <dbReference type="Rhea" id="RHEA-COMP:11060"/>
        <dbReference type="Rhea" id="RHEA-COMP:11605"/>
        <dbReference type="ChEBI" id="CHEBI:15377"/>
        <dbReference type="ChEBI" id="CHEBI:30013"/>
        <dbReference type="ChEBI" id="CHEBI:43474"/>
        <dbReference type="ChEBI" id="CHEBI:61977"/>
        <dbReference type="EC" id="3.1.3.16"/>
    </reaction>
</comment>
<keyword evidence="5 9" id="KW-0904">Protein phosphatase</keyword>
<dbReference type="PANTHER" id="PTHR20383">
    <property type="entry name" value="RNA POLYMERASE II SUBUNIT A C-TERMINAL DOMAIN PHOSPHATASE"/>
    <property type="match status" value="1"/>
</dbReference>
<evidence type="ECO:0000256" key="6">
    <source>
        <dbReference type="ARBA" id="ARBA00023242"/>
    </source>
</evidence>
<reference evidence="10" key="2">
    <citation type="submission" date="2014-05" db="EMBL/GenBank/DDBJ databases">
        <title>The genome and life-stage specific transcriptomes of Globodera pallida elucidate key aspects of plant parasitism by a cyst nematode.</title>
        <authorList>
            <person name="Cotton J.A."/>
            <person name="Lilley C.J."/>
            <person name="Jones L.M."/>
            <person name="Kikuchi T."/>
            <person name="Reid A.J."/>
            <person name="Thorpe P."/>
            <person name="Tsai I.J."/>
            <person name="Beasley H."/>
            <person name="Blok V."/>
            <person name="Cock P.J.A."/>
            <person name="Van den Akker S.E."/>
            <person name="Holroyd N."/>
            <person name="Hunt M."/>
            <person name="Mantelin S."/>
            <person name="Naghra H."/>
            <person name="Pain A."/>
            <person name="Palomares-Rius J.E."/>
            <person name="Zarowiecki M."/>
            <person name="Berriman M."/>
            <person name="Jones J.T."/>
            <person name="Urwin P.E."/>
        </authorList>
    </citation>
    <scope>NUCLEOTIDE SEQUENCE [LARGE SCALE GENOMIC DNA]</scope>
    <source>
        <strain evidence="10">Lindley</strain>
    </source>
</reference>
<evidence type="ECO:0000256" key="8">
    <source>
        <dbReference type="ARBA" id="ARBA00048336"/>
    </source>
</evidence>
<proteinExistence type="inferred from homology"/>
<dbReference type="WBParaSite" id="GPLIN_001197500">
    <property type="protein sequence ID" value="GPLIN_001197500"/>
    <property type="gene ID" value="GPLIN_001197500"/>
</dbReference>
<comment type="catalytic activity">
    <reaction evidence="7 9">
        <text>O-phospho-L-seryl-[protein] + H2O = L-seryl-[protein] + phosphate</text>
        <dbReference type="Rhea" id="RHEA:20629"/>
        <dbReference type="Rhea" id="RHEA-COMP:9863"/>
        <dbReference type="Rhea" id="RHEA-COMP:11604"/>
        <dbReference type="ChEBI" id="CHEBI:15377"/>
        <dbReference type="ChEBI" id="CHEBI:29999"/>
        <dbReference type="ChEBI" id="CHEBI:43474"/>
        <dbReference type="ChEBI" id="CHEBI:83421"/>
        <dbReference type="EC" id="3.1.3.16"/>
    </reaction>
</comment>
<evidence type="ECO:0000256" key="4">
    <source>
        <dbReference type="ARBA" id="ARBA00022801"/>
    </source>
</evidence>
<evidence type="ECO:0000313" key="11">
    <source>
        <dbReference type="WBParaSite" id="GPLIN_001197500"/>
    </source>
</evidence>
<keyword evidence="10" id="KW-1185">Reference proteome</keyword>
<comment type="similarity">
    <text evidence="2 9">Belongs to the SSU72 phosphatase family.</text>
</comment>
<sequence>MMNIRSTGKIRFAVSCSSNMNRSMEAHFFLQKRGFDVQSFGSGNYVKLPGPSVDKPNIYEFDSTTYEQILQDLKEKDVKLYTQNGLLNMLDRNRRIKKVPQKFQNCKDKFCVIICLEERVYDQIVEFMQTRESTTGESVHVINFDIQDNHEEATIGALHVVELCKKLEDCDDLDNELDEVLSEFEANNPERNLLHTICFY</sequence>
<evidence type="ECO:0000256" key="3">
    <source>
        <dbReference type="ARBA" id="ARBA00022664"/>
    </source>
</evidence>